<evidence type="ECO:0008006" key="4">
    <source>
        <dbReference type="Google" id="ProtNLM"/>
    </source>
</evidence>
<keyword evidence="1" id="KW-1133">Transmembrane helix</keyword>
<sequence>MATYLLTVHVTGLLGEVVTSMTLPVPSGSLDAPSSSPELVFVITMFSWQKPDVEVCGHWYASFTCSQSILSSIDTFSGNLREVFVVSLYSCFEFSRAALAFFLCYASHCSFSISSFFSAYSSLSCCLSFFFLRIHDFCM</sequence>
<reference evidence="3" key="2">
    <citation type="journal article" date="2015" name="Data Brief">
        <title>Shoot transcriptome of the giant reed, Arundo donax.</title>
        <authorList>
            <person name="Barrero R.A."/>
            <person name="Guerrero F.D."/>
            <person name="Moolhuijzen P."/>
            <person name="Goolsby J.A."/>
            <person name="Tidwell J."/>
            <person name="Bellgard S.E."/>
            <person name="Bellgard M.I."/>
        </authorList>
    </citation>
    <scope>NUCLEOTIDE SEQUENCE</scope>
    <source>
        <tissue evidence="3">Shoot tissue taken approximately 20 cm above the soil surface</tissue>
    </source>
</reference>
<reference evidence="3" key="1">
    <citation type="submission" date="2014-09" db="EMBL/GenBank/DDBJ databases">
        <authorList>
            <person name="Magalhaes I.L.F."/>
            <person name="Oliveira U."/>
            <person name="Santos F.R."/>
            <person name="Vidigal T.H.D.A."/>
            <person name="Brescovit A.D."/>
            <person name="Santos A.J."/>
        </authorList>
    </citation>
    <scope>NUCLEOTIDE SEQUENCE</scope>
    <source>
        <tissue evidence="3">Shoot tissue taken approximately 20 cm above the soil surface</tissue>
    </source>
</reference>
<name>A0A0A9FKB8_ARUDO</name>
<proteinExistence type="predicted"/>
<feature type="transmembrane region" description="Helical" evidence="1">
    <location>
        <begin position="111"/>
        <end position="132"/>
    </location>
</feature>
<feature type="chain" id="PRO_5002044552" description="Secreted protein" evidence="2">
    <location>
        <begin position="21"/>
        <end position="139"/>
    </location>
</feature>
<keyword evidence="2" id="KW-0732">Signal</keyword>
<protein>
    <recommendedName>
        <fullName evidence="4">Secreted protein</fullName>
    </recommendedName>
</protein>
<dbReference type="AlphaFoldDB" id="A0A0A9FKB8"/>
<feature type="signal peptide" evidence="2">
    <location>
        <begin position="1"/>
        <end position="20"/>
    </location>
</feature>
<keyword evidence="1" id="KW-0812">Transmembrane</keyword>
<evidence type="ECO:0000313" key="3">
    <source>
        <dbReference type="EMBL" id="JAE08708.1"/>
    </source>
</evidence>
<evidence type="ECO:0000256" key="2">
    <source>
        <dbReference type="SAM" id="SignalP"/>
    </source>
</evidence>
<evidence type="ECO:0000256" key="1">
    <source>
        <dbReference type="SAM" id="Phobius"/>
    </source>
</evidence>
<organism evidence="3">
    <name type="scientific">Arundo donax</name>
    <name type="common">Giant reed</name>
    <name type="synonym">Donax arundinaceus</name>
    <dbReference type="NCBI Taxonomy" id="35708"/>
    <lineage>
        <taxon>Eukaryota</taxon>
        <taxon>Viridiplantae</taxon>
        <taxon>Streptophyta</taxon>
        <taxon>Embryophyta</taxon>
        <taxon>Tracheophyta</taxon>
        <taxon>Spermatophyta</taxon>
        <taxon>Magnoliopsida</taxon>
        <taxon>Liliopsida</taxon>
        <taxon>Poales</taxon>
        <taxon>Poaceae</taxon>
        <taxon>PACMAD clade</taxon>
        <taxon>Arundinoideae</taxon>
        <taxon>Arundineae</taxon>
        <taxon>Arundo</taxon>
    </lineage>
</organism>
<dbReference type="EMBL" id="GBRH01189188">
    <property type="protein sequence ID" value="JAE08708.1"/>
    <property type="molecule type" value="Transcribed_RNA"/>
</dbReference>
<accession>A0A0A9FKB8</accession>
<keyword evidence="1" id="KW-0472">Membrane</keyword>